<dbReference type="AlphaFoldDB" id="A0A4P6ZYI5"/>
<organism evidence="9 10">
    <name type="scientific">Paenisporosarcina antarctica</name>
    <dbReference type="NCBI Taxonomy" id="417367"/>
    <lineage>
        <taxon>Bacteria</taxon>
        <taxon>Bacillati</taxon>
        <taxon>Bacillota</taxon>
        <taxon>Bacilli</taxon>
        <taxon>Bacillales</taxon>
        <taxon>Caryophanaceae</taxon>
        <taxon>Paenisporosarcina</taxon>
    </lineage>
</organism>
<dbReference type="InterPro" id="IPR036393">
    <property type="entry name" value="AceGlu_kinase-like_sf"/>
</dbReference>
<dbReference type="SUPFAM" id="SSF53633">
    <property type="entry name" value="Carbamate kinase-like"/>
    <property type="match status" value="1"/>
</dbReference>
<dbReference type="KEGG" id="panc:E2636_10645"/>
<dbReference type="EC" id="2.7.2.4" evidence="2"/>
<dbReference type="GO" id="GO:0005524">
    <property type="term" value="F:ATP binding"/>
    <property type="evidence" value="ECO:0007669"/>
    <property type="project" value="UniProtKB-KW"/>
</dbReference>
<dbReference type="PANTHER" id="PTHR21499">
    <property type="entry name" value="ASPARTATE KINASE"/>
    <property type="match status" value="1"/>
</dbReference>
<evidence type="ECO:0000256" key="5">
    <source>
        <dbReference type="ARBA" id="ARBA00022777"/>
    </source>
</evidence>
<evidence type="ECO:0000256" key="3">
    <source>
        <dbReference type="ARBA" id="ARBA00022679"/>
    </source>
</evidence>
<keyword evidence="10" id="KW-1185">Reference proteome</keyword>
<evidence type="ECO:0000313" key="10">
    <source>
        <dbReference type="Proteomes" id="UP000294292"/>
    </source>
</evidence>
<dbReference type="Proteomes" id="UP000294292">
    <property type="component" value="Chromosome"/>
</dbReference>
<dbReference type="InterPro" id="IPR001048">
    <property type="entry name" value="Asp/Glu/Uridylate_kinase"/>
</dbReference>
<dbReference type="OrthoDB" id="9799110at2"/>
<keyword evidence="4" id="KW-0547">Nucleotide-binding</keyword>
<dbReference type="Pfam" id="PF00696">
    <property type="entry name" value="AA_kinase"/>
    <property type="match status" value="1"/>
</dbReference>
<keyword evidence="5 9" id="KW-0418">Kinase</keyword>
<protein>
    <recommendedName>
        <fullName evidence="2">aspartate kinase</fullName>
        <ecNumber evidence="2">2.7.2.4</ecNumber>
    </recommendedName>
</protein>
<reference evidence="9 10" key="1">
    <citation type="submission" date="2019-03" db="EMBL/GenBank/DDBJ databases">
        <title>Complete genome sequence of Paenisporosarcina antarctica CGMCC 1.6503T.</title>
        <authorList>
            <person name="Rong J.-C."/>
            <person name="Chi N.-Y."/>
            <person name="Zhang Q.-F."/>
        </authorList>
    </citation>
    <scope>NUCLEOTIDE SEQUENCE [LARGE SCALE GENOMIC DNA]</scope>
    <source>
        <strain evidence="9 10">CGMCC 1.6503</strain>
    </source>
</reference>
<dbReference type="Gene3D" id="3.40.1160.10">
    <property type="entry name" value="Acetylglutamate kinase-like"/>
    <property type="match status" value="1"/>
</dbReference>
<feature type="domain" description="Aspartate/glutamate/uridylate kinase" evidence="8">
    <location>
        <begin position="1"/>
        <end position="231"/>
    </location>
</feature>
<dbReference type="RefSeq" id="WP_134210170.1">
    <property type="nucleotide sequence ID" value="NZ_CP038015.1"/>
</dbReference>
<proteinExistence type="inferred from homology"/>
<dbReference type="GO" id="GO:0009090">
    <property type="term" value="P:homoserine biosynthetic process"/>
    <property type="evidence" value="ECO:0007669"/>
    <property type="project" value="TreeGrafter"/>
</dbReference>
<evidence type="ECO:0000313" key="9">
    <source>
        <dbReference type="EMBL" id="QBP41571.1"/>
    </source>
</evidence>
<name>A0A4P6ZYI5_9BACL</name>
<keyword evidence="3" id="KW-0808">Transferase</keyword>
<dbReference type="PANTHER" id="PTHR21499:SF3">
    <property type="entry name" value="ASPARTOKINASE"/>
    <property type="match status" value="1"/>
</dbReference>
<comment type="similarity">
    <text evidence="1">Belongs to the aspartokinase family.</text>
</comment>
<gene>
    <name evidence="9" type="ORF">E2636_10645</name>
</gene>
<dbReference type="GO" id="GO:0005829">
    <property type="term" value="C:cytosol"/>
    <property type="evidence" value="ECO:0007669"/>
    <property type="project" value="TreeGrafter"/>
</dbReference>
<dbReference type="GO" id="GO:0009089">
    <property type="term" value="P:lysine biosynthetic process via diaminopimelate"/>
    <property type="evidence" value="ECO:0007669"/>
    <property type="project" value="TreeGrafter"/>
</dbReference>
<dbReference type="GO" id="GO:0004072">
    <property type="term" value="F:aspartate kinase activity"/>
    <property type="evidence" value="ECO:0007669"/>
    <property type="project" value="UniProtKB-EC"/>
</dbReference>
<evidence type="ECO:0000256" key="4">
    <source>
        <dbReference type="ARBA" id="ARBA00022741"/>
    </source>
</evidence>
<comment type="catalytic activity">
    <reaction evidence="7">
        <text>L-aspartate + ATP = 4-phospho-L-aspartate + ADP</text>
        <dbReference type="Rhea" id="RHEA:23776"/>
        <dbReference type="ChEBI" id="CHEBI:29991"/>
        <dbReference type="ChEBI" id="CHEBI:30616"/>
        <dbReference type="ChEBI" id="CHEBI:57535"/>
        <dbReference type="ChEBI" id="CHEBI:456216"/>
        <dbReference type="EC" id="2.7.2.4"/>
    </reaction>
</comment>
<evidence type="ECO:0000256" key="6">
    <source>
        <dbReference type="ARBA" id="ARBA00022840"/>
    </source>
</evidence>
<evidence type="ECO:0000259" key="8">
    <source>
        <dbReference type="Pfam" id="PF00696"/>
    </source>
</evidence>
<sequence>MIVQKFGGIAMRDAASREKCIQHIKEGLSKYKSVIVVVSAMGRLGDPYSTDTLIQISDAFQTAPEAKDVAAICGELLSSSVLFAECLKQQIPCQLAYGLQVGIYTDDRFGDASIIKTTNEGIEELLQSVPCVIVPGFQGITTDHRFTTLGRGGSDLTAIVLASMLQAKAVEFYKDVPGVMSSDPKSSTKVQKLSHVSYLKLQHLCETAKHPILQKKAVEMAAKHHIPLHIRPFGSSEEGTWIDSTIY</sequence>
<accession>A0A4P6ZYI5</accession>
<dbReference type="EMBL" id="CP038015">
    <property type="protein sequence ID" value="QBP41571.1"/>
    <property type="molecule type" value="Genomic_DNA"/>
</dbReference>
<evidence type="ECO:0000256" key="7">
    <source>
        <dbReference type="ARBA" id="ARBA00047872"/>
    </source>
</evidence>
<evidence type="ECO:0000256" key="1">
    <source>
        <dbReference type="ARBA" id="ARBA00010122"/>
    </source>
</evidence>
<evidence type="ECO:0000256" key="2">
    <source>
        <dbReference type="ARBA" id="ARBA00013059"/>
    </source>
</evidence>
<keyword evidence="6" id="KW-0067">ATP-binding</keyword>